<evidence type="ECO:0008006" key="4">
    <source>
        <dbReference type="Google" id="ProtNLM"/>
    </source>
</evidence>
<keyword evidence="1" id="KW-0472">Membrane</keyword>
<dbReference type="EMBL" id="JAANOH010000005">
    <property type="protein sequence ID" value="MCZ2476255.1"/>
    <property type="molecule type" value="Genomic_DNA"/>
</dbReference>
<comment type="caution">
    <text evidence="2">The sequence shown here is derived from an EMBL/GenBank/DDBJ whole genome shotgun (WGS) entry which is preliminary data.</text>
</comment>
<gene>
    <name evidence="2" type="ORF">G9H61_12430</name>
</gene>
<protein>
    <recommendedName>
        <fullName evidence="4">S-adenosyl-methyltransferase</fullName>
    </recommendedName>
</protein>
<dbReference type="RefSeq" id="WP_166374892.1">
    <property type="nucleotide sequence ID" value="NZ_CBCRZM010000004.1"/>
</dbReference>
<name>A0ABT4JJ24_9BACT</name>
<dbReference type="Pfam" id="PF19579">
    <property type="entry name" value="FtsL_2"/>
    <property type="match status" value="1"/>
</dbReference>
<dbReference type="InterPro" id="IPR045755">
    <property type="entry name" value="FtsL-like"/>
</dbReference>
<sequence>MAKQVSDTEQAPKTSVPKEGILDLLFNMDPLTGGELPVKLVFRIGFVAFLILVYIYYSMLADGKIHQIAKTKAELEEIRADYTTQKAEFMKIGKQSYLAIAMKKYALELSLTPPTKVVMDQTKDGKNSD</sequence>
<keyword evidence="1" id="KW-0812">Transmembrane</keyword>
<accession>A0ABT4JJ24</accession>
<proteinExistence type="predicted"/>
<evidence type="ECO:0000256" key="1">
    <source>
        <dbReference type="SAM" id="Phobius"/>
    </source>
</evidence>
<evidence type="ECO:0000313" key="2">
    <source>
        <dbReference type="EMBL" id="MCZ2476255.1"/>
    </source>
</evidence>
<keyword evidence="1" id="KW-1133">Transmembrane helix</keyword>
<reference evidence="2 3" key="1">
    <citation type="submission" date="2020-03" db="EMBL/GenBank/DDBJ databases">
        <authorList>
            <person name="Pitt A."/>
            <person name="Hahn M.W."/>
        </authorList>
    </citation>
    <scope>NUCLEOTIDE SEQUENCE [LARGE SCALE GENOMIC DNA]</scope>
    <source>
        <strain evidence="2 3">5A-MARBSE</strain>
    </source>
</reference>
<dbReference type="Proteomes" id="UP001321186">
    <property type="component" value="Unassembled WGS sequence"/>
</dbReference>
<evidence type="ECO:0000313" key="3">
    <source>
        <dbReference type="Proteomes" id="UP001321186"/>
    </source>
</evidence>
<feature type="transmembrane region" description="Helical" evidence="1">
    <location>
        <begin position="40"/>
        <end position="57"/>
    </location>
</feature>
<keyword evidence="3" id="KW-1185">Reference proteome</keyword>
<organism evidence="2 3">
    <name type="scientific">Aquirufa ecclesiirivi</name>
    <dbReference type="NCBI Taxonomy" id="2715124"/>
    <lineage>
        <taxon>Bacteria</taxon>
        <taxon>Pseudomonadati</taxon>
        <taxon>Bacteroidota</taxon>
        <taxon>Cytophagia</taxon>
        <taxon>Cytophagales</taxon>
        <taxon>Flectobacillaceae</taxon>
        <taxon>Aquirufa</taxon>
    </lineage>
</organism>